<dbReference type="EMBL" id="BK015736">
    <property type="protein sequence ID" value="DAE22661.1"/>
    <property type="molecule type" value="Genomic_DNA"/>
</dbReference>
<proteinExistence type="predicted"/>
<evidence type="ECO:0000259" key="2">
    <source>
        <dbReference type="PROSITE" id="PS50943"/>
    </source>
</evidence>
<dbReference type="SMART" id="SM00530">
    <property type="entry name" value="HTH_XRE"/>
    <property type="match status" value="1"/>
</dbReference>
<dbReference type="InterPro" id="IPR010982">
    <property type="entry name" value="Lambda_DNA-bd_dom_sf"/>
</dbReference>
<protein>
    <submittedName>
        <fullName evidence="3">Repressor protein</fullName>
    </submittedName>
</protein>
<name>A0A8S5QVD7_9VIRU</name>
<sequence>MNRIAELRKKKGISQSKLGEIVGAAQNTVCNWENGSRQPDNATLIKMASYFEVSTDYLLGLSDDENERIKLIARHLEQIPEEDREQLVKNFEQTIDIYLSAKGLKK</sequence>
<organism evidence="3">
    <name type="scientific">Phage sp. ctfRs3</name>
    <dbReference type="NCBI Taxonomy" id="2826751"/>
    <lineage>
        <taxon>Viruses</taxon>
    </lineage>
</organism>
<feature type="domain" description="HTH cro/C1-type" evidence="2">
    <location>
        <begin position="4"/>
        <end position="58"/>
    </location>
</feature>
<evidence type="ECO:0000313" key="3">
    <source>
        <dbReference type="EMBL" id="DAE22661.1"/>
    </source>
</evidence>
<dbReference type="GO" id="GO:0003677">
    <property type="term" value="F:DNA binding"/>
    <property type="evidence" value="ECO:0007669"/>
    <property type="project" value="UniProtKB-KW"/>
</dbReference>
<dbReference type="PANTHER" id="PTHR46558:SF11">
    <property type="entry name" value="HTH-TYPE TRANSCRIPTIONAL REGULATOR XRE"/>
    <property type="match status" value="1"/>
</dbReference>
<dbReference type="SUPFAM" id="SSF47413">
    <property type="entry name" value="lambda repressor-like DNA-binding domains"/>
    <property type="match status" value="1"/>
</dbReference>
<dbReference type="PANTHER" id="PTHR46558">
    <property type="entry name" value="TRACRIPTIONAL REGULATORY PROTEIN-RELATED-RELATED"/>
    <property type="match status" value="1"/>
</dbReference>
<dbReference type="Pfam" id="PF01381">
    <property type="entry name" value="HTH_3"/>
    <property type="match status" value="1"/>
</dbReference>
<keyword evidence="1" id="KW-0238">DNA-binding</keyword>
<dbReference type="CDD" id="cd00093">
    <property type="entry name" value="HTH_XRE"/>
    <property type="match status" value="1"/>
</dbReference>
<reference evidence="3" key="1">
    <citation type="journal article" date="2021" name="Proc. Natl. Acad. Sci. U.S.A.">
        <title>A Catalog of Tens of Thousands of Viruses from Human Metagenomes Reveals Hidden Associations with Chronic Diseases.</title>
        <authorList>
            <person name="Tisza M.J."/>
            <person name="Buck C.B."/>
        </authorList>
    </citation>
    <scope>NUCLEOTIDE SEQUENCE</scope>
    <source>
        <strain evidence="3">CtfRs3</strain>
    </source>
</reference>
<dbReference type="Gene3D" id="1.10.260.40">
    <property type="entry name" value="lambda repressor-like DNA-binding domains"/>
    <property type="match status" value="1"/>
</dbReference>
<accession>A0A8S5QVD7</accession>
<dbReference type="PROSITE" id="PS50943">
    <property type="entry name" value="HTH_CROC1"/>
    <property type="match status" value="1"/>
</dbReference>
<dbReference type="InterPro" id="IPR001387">
    <property type="entry name" value="Cro/C1-type_HTH"/>
</dbReference>
<evidence type="ECO:0000256" key="1">
    <source>
        <dbReference type="ARBA" id="ARBA00023125"/>
    </source>
</evidence>